<feature type="compositionally biased region" description="Basic and acidic residues" evidence="6">
    <location>
        <begin position="419"/>
        <end position="430"/>
    </location>
</feature>
<evidence type="ECO:0000256" key="3">
    <source>
        <dbReference type="ARBA" id="ARBA00022692"/>
    </source>
</evidence>
<dbReference type="Pfam" id="PF07690">
    <property type="entry name" value="MFS_1"/>
    <property type="match status" value="1"/>
</dbReference>
<evidence type="ECO:0000256" key="5">
    <source>
        <dbReference type="ARBA" id="ARBA00023136"/>
    </source>
</evidence>
<dbReference type="GO" id="GO:0022857">
    <property type="term" value="F:transmembrane transporter activity"/>
    <property type="evidence" value="ECO:0007669"/>
    <property type="project" value="InterPro"/>
</dbReference>
<dbReference type="CDD" id="cd06173">
    <property type="entry name" value="MFS_MefA_like"/>
    <property type="match status" value="1"/>
</dbReference>
<comment type="subcellular location">
    <subcellularLocation>
        <location evidence="1">Cell membrane</location>
        <topology evidence="1">Multi-pass membrane protein</topology>
    </subcellularLocation>
</comment>
<dbReference type="PANTHER" id="PTHR23513">
    <property type="entry name" value="INTEGRAL MEMBRANE EFFLUX PROTEIN-RELATED"/>
    <property type="match status" value="1"/>
</dbReference>
<evidence type="ECO:0000259" key="8">
    <source>
        <dbReference type="PROSITE" id="PS50850"/>
    </source>
</evidence>
<evidence type="ECO:0000256" key="1">
    <source>
        <dbReference type="ARBA" id="ARBA00004651"/>
    </source>
</evidence>
<protein>
    <submittedName>
        <fullName evidence="9">MFS transporter</fullName>
    </submittedName>
</protein>
<dbReference type="Gene3D" id="1.20.1250.20">
    <property type="entry name" value="MFS general substrate transporter like domains"/>
    <property type="match status" value="1"/>
</dbReference>
<evidence type="ECO:0000256" key="2">
    <source>
        <dbReference type="ARBA" id="ARBA00022475"/>
    </source>
</evidence>
<evidence type="ECO:0000313" key="9">
    <source>
        <dbReference type="EMBL" id="MYR31295.1"/>
    </source>
</evidence>
<proteinExistence type="predicted"/>
<evidence type="ECO:0000256" key="6">
    <source>
        <dbReference type="SAM" id="MobiDB-lite"/>
    </source>
</evidence>
<comment type="caution">
    <text evidence="9">The sequence shown here is derived from an EMBL/GenBank/DDBJ whole genome shotgun (WGS) entry which is preliminary data.</text>
</comment>
<feature type="transmembrane region" description="Helical" evidence="7">
    <location>
        <begin position="382"/>
        <end position="401"/>
    </location>
</feature>
<keyword evidence="5 7" id="KW-0472">Membrane</keyword>
<dbReference type="Proteomes" id="UP000467124">
    <property type="component" value="Unassembled WGS sequence"/>
</dbReference>
<keyword evidence="2" id="KW-1003">Cell membrane</keyword>
<evidence type="ECO:0000256" key="7">
    <source>
        <dbReference type="SAM" id="Phobius"/>
    </source>
</evidence>
<feature type="transmembrane region" description="Helical" evidence="7">
    <location>
        <begin position="69"/>
        <end position="90"/>
    </location>
</feature>
<feature type="transmembrane region" description="Helical" evidence="7">
    <location>
        <begin position="286"/>
        <end position="305"/>
    </location>
</feature>
<reference evidence="9 10" key="1">
    <citation type="journal article" date="2019" name="Nat. Commun.">
        <title>The antimicrobial potential of Streptomyces from insect microbiomes.</title>
        <authorList>
            <person name="Chevrette M.G."/>
            <person name="Carlson C.M."/>
            <person name="Ortega H.E."/>
            <person name="Thomas C."/>
            <person name="Ananiev G.E."/>
            <person name="Barns K.J."/>
            <person name="Book A.J."/>
            <person name="Cagnazzo J."/>
            <person name="Carlos C."/>
            <person name="Flanigan W."/>
            <person name="Grubbs K.J."/>
            <person name="Horn H.A."/>
            <person name="Hoffmann F.M."/>
            <person name="Klassen J.L."/>
            <person name="Knack J.J."/>
            <person name="Lewin G.R."/>
            <person name="McDonald B.R."/>
            <person name="Muller L."/>
            <person name="Melo W.G.P."/>
            <person name="Pinto-Tomas A.A."/>
            <person name="Schmitz A."/>
            <person name="Wendt-Pienkowski E."/>
            <person name="Wildman S."/>
            <person name="Zhao M."/>
            <person name="Zhang F."/>
            <person name="Bugni T.S."/>
            <person name="Andes D.R."/>
            <person name="Pupo M.T."/>
            <person name="Currie C.R."/>
        </authorList>
    </citation>
    <scope>NUCLEOTIDE SEQUENCE [LARGE SCALE GENOMIC DNA]</scope>
    <source>
        <strain evidence="9 10">SID5840</strain>
    </source>
</reference>
<dbReference type="SUPFAM" id="SSF103473">
    <property type="entry name" value="MFS general substrate transporter"/>
    <property type="match status" value="1"/>
</dbReference>
<feature type="transmembrane region" description="Helical" evidence="7">
    <location>
        <begin position="259"/>
        <end position="279"/>
    </location>
</feature>
<dbReference type="InterPro" id="IPR036259">
    <property type="entry name" value="MFS_trans_sf"/>
</dbReference>
<dbReference type="RefSeq" id="WP_161110204.1">
    <property type="nucleotide sequence ID" value="NZ_WWHY01000001.1"/>
</dbReference>
<dbReference type="GO" id="GO:0005886">
    <property type="term" value="C:plasma membrane"/>
    <property type="evidence" value="ECO:0007669"/>
    <property type="project" value="UniProtKB-SubCell"/>
</dbReference>
<keyword evidence="4 7" id="KW-1133">Transmembrane helix</keyword>
<name>A0A7K2IND2_9ACTN</name>
<dbReference type="EMBL" id="WWHY01000001">
    <property type="protein sequence ID" value="MYR31295.1"/>
    <property type="molecule type" value="Genomic_DNA"/>
</dbReference>
<accession>A0A7K2IND2</accession>
<feature type="region of interest" description="Disordered" evidence="6">
    <location>
        <begin position="403"/>
        <end position="440"/>
    </location>
</feature>
<feature type="transmembrane region" description="Helical" evidence="7">
    <location>
        <begin position="151"/>
        <end position="184"/>
    </location>
</feature>
<dbReference type="AlphaFoldDB" id="A0A7K2IND2"/>
<feature type="transmembrane region" description="Helical" evidence="7">
    <location>
        <begin position="37"/>
        <end position="57"/>
    </location>
</feature>
<gene>
    <name evidence="9" type="ORF">GTW20_03155</name>
</gene>
<evidence type="ECO:0000256" key="4">
    <source>
        <dbReference type="ARBA" id="ARBA00022989"/>
    </source>
</evidence>
<dbReference type="InterPro" id="IPR011701">
    <property type="entry name" value="MFS"/>
</dbReference>
<sequence>MRPMTGLILAQACAYLGTRLAMIAIPWFVLETTGSPTHMGLVTLCELGAYTLARLFVGPLLDRIGQRAVSIRVDLLAAAALAAVPLLFAADLLPFPLLLVLVTVIGLATGPSEAAKVSLAPFVARAAGVRVERVTGLTGTVDRLSMTVGPIAAGAVVAFLGALTALHLNAALMIASALITAVLLRRDTETVGRAGPDPEEGHGYLTRLHAGWRAIWGDVPLRTLTVMIMVTNIVDVAVMSLALPIWAHQGGMGPEAVGFVAGALGGASILGSLIAAWAGHRLPRKATFFLCMVIGGPPRVLVLALDVPLWVVLTVWAASGLFGGLINPLLSAIIFERLPLTMVGRGMSMLGALTRVGAPIAAPGIGAAVGLLGVAPVLAAGAFVHLAAVLFPMFGAAARAFDRSTEEPGADTGTPAGENPDRRTRSRSDPGPDPEPDQLL</sequence>
<organism evidence="9 10">
    <name type="scientific">Nocardiopsis alba</name>
    <dbReference type="NCBI Taxonomy" id="53437"/>
    <lineage>
        <taxon>Bacteria</taxon>
        <taxon>Bacillati</taxon>
        <taxon>Actinomycetota</taxon>
        <taxon>Actinomycetes</taxon>
        <taxon>Streptosporangiales</taxon>
        <taxon>Nocardiopsidaceae</taxon>
        <taxon>Nocardiopsis</taxon>
    </lineage>
</organism>
<feature type="domain" description="Major facilitator superfamily (MFS) profile" evidence="8">
    <location>
        <begin position="1"/>
        <end position="399"/>
    </location>
</feature>
<keyword evidence="3 7" id="KW-0812">Transmembrane</keyword>
<dbReference type="PANTHER" id="PTHR23513:SF6">
    <property type="entry name" value="MAJOR FACILITATOR SUPERFAMILY ASSOCIATED DOMAIN-CONTAINING PROTEIN"/>
    <property type="match status" value="1"/>
</dbReference>
<feature type="transmembrane region" description="Helical" evidence="7">
    <location>
        <begin position="223"/>
        <end position="247"/>
    </location>
</feature>
<dbReference type="InterPro" id="IPR020846">
    <property type="entry name" value="MFS_dom"/>
</dbReference>
<feature type="transmembrane region" description="Helical" evidence="7">
    <location>
        <begin position="356"/>
        <end position="376"/>
    </location>
</feature>
<dbReference type="PROSITE" id="PS50850">
    <property type="entry name" value="MFS"/>
    <property type="match status" value="1"/>
</dbReference>
<evidence type="ECO:0000313" key="10">
    <source>
        <dbReference type="Proteomes" id="UP000467124"/>
    </source>
</evidence>
<feature type="transmembrane region" description="Helical" evidence="7">
    <location>
        <begin position="311"/>
        <end position="335"/>
    </location>
</feature>